<evidence type="ECO:0008006" key="3">
    <source>
        <dbReference type="Google" id="ProtNLM"/>
    </source>
</evidence>
<proteinExistence type="predicted"/>
<comment type="caution">
    <text evidence="1">The sequence shown here is derived from an EMBL/GenBank/DDBJ whole genome shotgun (WGS) entry which is preliminary data.</text>
</comment>
<keyword evidence="2" id="KW-1185">Reference proteome</keyword>
<name>A0A6N8U5P7_9FIRM</name>
<evidence type="ECO:0000313" key="1">
    <source>
        <dbReference type="EMBL" id="MXQ73220.1"/>
    </source>
</evidence>
<sequence length="123" mass="13697">MNEDGYADIRQEAYFSAHTFVESGKINSVHIESVFASITLDLTDCDLHNLMFMTLETVIGNIEVRIPDDVTPIISSDNVIGFCKCDGKTGSYEIPVDVSSVLGYVHIVQVPVRFFKEGSFKEK</sequence>
<organism evidence="1 2">
    <name type="scientific">Copranaerobaculum intestinale</name>
    <dbReference type="NCBI Taxonomy" id="2692629"/>
    <lineage>
        <taxon>Bacteria</taxon>
        <taxon>Bacillati</taxon>
        <taxon>Bacillota</taxon>
        <taxon>Erysipelotrichia</taxon>
        <taxon>Erysipelotrichales</taxon>
        <taxon>Erysipelotrichaceae</taxon>
        <taxon>Copranaerobaculum</taxon>
    </lineage>
</organism>
<dbReference type="AlphaFoldDB" id="A0A6N8U5P7"/>
<reference evidence="1 2" key="2">
    <citation type="submission" date="2020-01" db="EMBL/GenBank/DDBJ databases">
        <title>Clostridiaceae sp. nov. isolated from the gut of human by culturomics.</title>
        <authorList>
            <person name="Chang Y."/>
        </authorList>
    </citation>
    <scope>NUCLEOTIDE SEQUENCE [LARGE SCALE GENOMIC DNA]</scope>
    <source>
        <strain evidence="1 2">DONG20-135</strain>
    </source>
</reference>
<gene>
    <name evidence="1" type="ORF">GSF08_04625</name>
</gene>
<dbReference type="Proteomes" id="UP000434036">
    <property type="component" value="Unassembled WGS sequence"/>
</dbReference>
<reference evidence="1 2" key="1">
    <citation type="submission" date="2019-12" db="EMBL/GenBank/DDBJ databases">
        <authorList>
            <person name="Yang R."/>
        </authorList>
    </citation>
    <scope>NUCLEOTIDE SEQUENCE [LARGE SCALE GENOMIC DNA]</scope>
    <source>
        <strain evidence="1 2">DONG20-135</strain>
    </source>
</reference>
<dbReference type="RefSeq" id="WP_160624636.1">
    <property type="nucleotide sequence ID" value="NZ_WUUQ01000001.1"/>
</dbReference>
<accession>A0A6N8U5P7</accession>
<dbReference type="EMBL" id="WUUQ01000001">
    <property type="protein sequence ID" value="MXQ73220.1"/>
    <property type="molecule type" value="Genomic_DNA"/>
</dbReference>
<evidence type="ECO:0000313" key="2">
    <source>
        <dbReference type="Proteomes" id="UP000434036"/>
    </source>
</evidence>
<protein>
    <recommendedName>
        <fullName evidence="3">Cell wall-active antibiotics response LiaF-like C-terminal domain-containing protein</fullName>
    </recommendedName>
</protein>